<dbReference type="InterPro" id="IPR033121">
    <property type="entry name" value="PEPTIDASE_A1"/>
</dbReference>
<dbReference type="CDD" id="cd05471">
    <property type="entry name" value="pepsin_like"/>
    <property type="match status" value="1"/>
</dbReference>
<feature type="chain" id="PRO_5034654401" evidence="6">
    <location>
        <begin position="20"/>
        <end position="433"/>
    </location>
</feature>
<sequence>MHPSSVVFLVWTILSVVGASVVLPRAEFTIPLARKRVQSQKRRVFNRAKSGDKLPLEGAAFESEYLVNVTVGGQNFQVILDTGSADFWVANKTFECFALNGTAIPDPACKLGPAQFEPTLSPTFELLPNTTFHIEYGSGEYLTGLAGFDTLSVGGVSVAHQEFGVPSEVAFLGDGISEGVLGLAFPGLTSVYSDESGTHLPYNPFFVNAVQQGAVQNPYFSITLNRPTLAQQEHDPFVPDLGQLSLGGVVPVPTQGKTVNLPVIGYAPDANGFFVPTLNTSATAYRLLWYSVLVDGYIFPGSDAVVTASNSTILDSGTTVNYVPSPVAAVYNAHWATLDGESGNYVVDCAETRPPPPFSVVLAGTEFVVDGKDMVVVNGQDAEGNTVCISGVQDGGPVSEGSTFILGDVFLHNVVVTHNVVDPAVYVAQRVPY</sequence>
<dbReference type="InterPro" id="IPR021109">
    <property type="entry name" value="Peptidase_aspartic_dom_sf"/>
</dbReference>
<evidence type="ECO:0000256" key="4">
    <source>
        <dbReference type="PIRSR" id="PIRSR601461-2"/>
    </source>
</evidence>
<dbReference type="PANTHER" id="PTHR47966">
    <property type="entry name" value="BETA-SITE APP-CLEAVING ENZYME, ISOFORM A-RELATED"/>
    <property type="match status" value="1"/>
</dbReference>
<dbReference type="GO" id="GO:0000324">
    <property type="term" value="C:fungal-type vacuole"/>
    <property type="evidence" value="ECO:0007669"/>
    <property type="project" value="TreeGrafter"/>
</dbReference>
<dbReference type="OrthoDB" id="15189at2759"/>
<evidence type="ECO:0000256" key="2">
    <source>
        <dbReference type="ARBA" id="ARBA00022750"/>
    </source>
</evidence>
<gene>
    <name evidence="8" type="ORF">HMN09_01297000</name>
</gene>
<dbReference type="AlphaFoldDB" id="A0A8H6RZ49"/>
<evidence type="ECO:0000256" key="5">
    <source>
        <dbReference type="RuleBase" id="RU000454"/>
    </source>
</evidence>
<evidence type="ECO:0000256" key="6">
    <source>
        <dbReference type="SAM" id="SignalP"/>
    </source>
</evidence>
<dbReference type="PRINTS" id="PR00792">
    <property type="entry name" value="PEPSIN"/>
</dbReference>
<comment type="similarity">
    <text evidence="1 5">Belongs to the peptidase A1 family.</text>
</comment>
<keyword evidence="6" id="KW-0732">Signal</keyword>
<protein>
    <submittedName>
        <fullName evidence="8">Acid protease</fullName>
    </submittedName>
</protein>
<dbReference type="PROSITE" id="PS00141">
    <property type="entry name" value="ASP_PROTEASE"/>
    <property type="match status" value="1"/>
</dbReference>
<keyword evidence="5" id="KW-0378">Hydrolase</keyword>
<keyword evidence="5 8" id="KW-0645">Protease</keyword>
<dbReference type="PANTHER" id="PTHR47966:SF47">
    <property type="entry name" value="ENDOPEPTIDASE, PUTATIVE (AFU_ORTHOLOGUE AFUA_3G01220)-RELATED"/>
    <property type="match status" value="1"/>
</dbReference>
<evidence type="ECO:0000256" key="1">
    <source>
        <dbReference type="ARBA" id="ARBA00007447"/>
    </source>
</evidence>
<evidence type="ECO:0000256" key="3">
    <source>
        <dbReference type="PIRSR" id="PIRSR601461-1"/>
    </source>
</evidence>
<proteinExistence type="inferred from homology"/>
<dbReference type="Gene3D" id="2.40.70.10">
    <property type="entry name" value="Acid Proteases"/>
    <property type="match status" value="2"/>
</dbReference>
<dbReference type="Proteomes" id="UP000613580">
    <property type="component" value="Unassembled WGS sequence"/>
</dbReference>
<feature type="domain" description="Peptidase A1" evidence="7">
    <location>
        <begin position="65"/>
        <end position="428"/>
    </location>
</feature>
<organism evidence="8 9">
    <name type="scientific">Mycena chlorophos</name>
    <name type="common">Agaric fungus</name>
    <name type="synonym">Agaricus chlorophos</name>
    <dbReference type="NCBI Taxonomy" id="658473"/>
    <lineage>
        <taxon>Eukaryota</taxon>
        <taxon>Fungi</taxon>
        <taxon>Dikarya</taxon>
        <taxon>Basidiomycota</taxon>
        <taxon>Agaricomycotina</taxon>
        <taxon>Agaricomycetes</taxon>
        <taxon>Agaricomycetidae</taxon>
        <taxon>Agaricales</taxon>
        <taxon>Marasmiineae</taxon>
        <taxon>Mycenaceae</taxon>
        <taxon>Mycena</taxon>
    </lineage>
</organism>
<evidence type="ECO:0000313" key="9">
    <source>
        <dbReference type="Proteomes" id="UP000613580"/>
    </source>
</evidence>
<accession>A0A8H6RZ49</accession>
<evidence type="ECO:0000259" key="7">
    <source>
        <dbReference type="PROSITE" id="PS51767"/>
    </source>
</evidence>
<name>A0A8H6RZ49_MYCCL</name>
<evidence type="ECO:0000313" key="8">
    <source>
        <dbReference type="EMBL" id="KAF7290390.1"/>
    </source>
</evidence>
<feature type="signal peptide" evidence="6">
    <location>
        <begin position="1"/>
        <end position="19"/>
    </location>
</feature>
<keyword evidence="9" id="KW-1185">Reference proteome</keyword>
<dbReference type="SUPFAM" id="SSF50630">
    <property type="entry name" value="Acid proteases"/>
    <property type="match status" value="1"/>
</dbReference>
<dbReference type="Pfam" id="PF00026">
    <property type="entry name" value="Asp"/>
    <property type="match status" value="1"/>
</dbReference>
<dbReference type="GO" id="GO:0006508">
    <property type="term" value="P:proteolysis"/>
    <property type="evidence" value="ECO:0007669"/>
    <property type="project" value="UniProtKB-KW"/>
</dbReference>
<dbReference type="EMBL" id="JACAZE010000026">
    <property type="protein sequence ID" value="KAF7290390.1"/>
    <property type="molecule type" value="Genomic_DNA"/>
</dbReference>
<dbReference type="InterPro" id="IPR001461">
    <property type="entry name" value="Aspartic_peptidase_A1"/>
</dbReference>
<feature type="disulfide bond" evidence="4">
    <location>
        <begin position="349"/>
        <end position="388"/>
    </location>
</feature>
<dbReference type="InterPro" id="IPR034164">
    <property type="entry name" value="Pepsin-like_dom"/>
</dbReference>
<dbReference type="GO" id="GO:0004190">
    <property type="term" value="F:aspartic-type endopeptidase activity"/>
    <property type="evidence" value="ECO:0007669"/>
    <property type="project" value="UniProtKB-KW"/>
</dbReference>
<keyword evidence="2 5" id="KW-0064">Aspartyl protease</keyword>
<keyword evidence="4" id="KW-1015">Disulfide bond</keyword>
<dbReference type="InterPro" id="IPR001969">
    <property type="entry name" value="Aspartic_peptidase_AS"/>
</dbReference>
<dbReference type="PROSITE" id="PS51767">
    <property type="entry name" value="PEPTIDASE_A1"/>
    <property type="match status" value="1"/>
</dbReference>
<comment type="caution">
    <text evidence="8">The sequence shown here is derived from an EMBL/GenBank/DDBJ whole genome shotgun (WGS) entry which is preliminary data.</text>
</comment>
<reference evidence="8" key="1">
    <citation type="submission" date="2020-05" db="EMBL/GenBank/DDBJ databases">
        <title>Mycena genomes resolve the evolution of fungal bioluminescence.</title>
        <authorList>
            <person name="Tsai I.J."/>
        </authorList>
    </citation>
    <scope>NUCLEOTIDE SEQUENCE</scope>
    <source>
        <strain evidence="8">110903Hualien_Pintung</strain>
    </source>
</reference>
<feature type="active site" evidence="3">
    <location>
        <position position="315"/>
    </location>
</feature>
<feature type="active site" evidence="3">
    <location>
        <position position="81"/>
    </location>
</feature>